<protein>
    <submittedName>
        <fullName evidence="1">Uncharacterized protein</fullName>
    </submittedName>
</protein>
<gene>
    <name evidence="1" type="ORF">P7K49_017971</name>
</gene>
<accession>A0ABQ9V4Y3</accession>
<evidence type="ECO:0000313" key="1">
    <source>
        <dbReference type="EMBL" id="KAK2104115.1"/>
    </source>
</evidence>
<proteinExistence type="predicted"/>
<comment type="caution">
    <text evidence="1">The sequence shown here is derived from an EMBL/GenBank/DDBJ whole genome shotgun (WGS) entry which is preliminary data.</text>
</comment>
<name>A0ABQ9V4Y3_SAGOE</name>
<organism evidence="1 2">
    <name type="scientific">Saguinus oedipus</name>
    <name type="common">Cotton-top tamarin</name>
    <name type="synonym">Oedipomidas oedipus</name>
    <dbReference type="NCBI Taxonomy" id="9490"/>
    <lineage>
        <taxon>Eukaryota</taxon>
        <taxon>Metazoa</taxon>
        <taxon>Chordata</taxon>
        <taxon>Craniata</taxon>
        <taxon>Vertebrata</taxon>
        <taxon>Euteleostomi</taxon>
        <taxon>Mammalia</taxon>
        <taxon>Eutheria</taxon>
        <taxon>Euarchontoglires</taxon>
        <taxon>Primates</taxon>
        <taxon>Haplorrhini</taxon>
        <taxon>Platyrrhini</taxon>
        <taxon>Cebidae</taxon>
        <taxon>Callitrichinae</taxon>
        <taxon>Saguinus</taxon>
    </lineage>
</organism>
<reference evidence="1 2" key="1">
    <citation type="submission" date="2023-05" db="EMBL/GenBank/DDBJ databases">
        <title>B98-5 Cell Line De Novo Hybrid Assembly: An Optical Mapping Approach.</title>
        <authorList>
            <person name="Kananen K."/>
            <person name="Auerbach J.A."/>
            <person name="Kautto E."/>
            <person name="Blachly J.S."/>
        </authorList>
    </citation>
    <scope>NUCLEOTIDE SEQUENCE [LARGE SCALE GENOMIC DNA]</scope>
    <source>
        <strain evidence="1">B95-8</strain>
        <tissue evidence="1">Cell line</tissue>
    </source>
</reference>
<evidence type="ECO:0000313" key="2">
    <source>
        <dbReference type="Proteomes" id="UP001266305"/>
    </source>
</evidence>
<dbReference type="EMBL" id="JASSZA010000008">
    <property type="protein sequence ID" value="KAK2104115.1"/>
    <property type="molecule type" value="Genomic_DNA"/>
</dbReference>
<keyword evidence="2" id="KW-1185">Reference proteome</keyword>
<dbReference type="Proteomes" id="UP001266305">
    <property type="component" value="Unassembled WGS sequence"/>
</dbReference>
<sequence>MLRMEVKMEELEIRLLPVVWMNCSTMAFLDLVAIDWLMMHLNHGTTGKAIKESKLTLFCLALNSLELYVTIADKGYGAEELLKHEDWENLEGYPFSTDLDLQSLKSSNHLRSGLTSFTLSIHLSFAPTTALQPYKSQMQWQKHPSFLNHSVQG</sequence>